<dbReference type="Proteomes" id="UP000070256">
    <property type="component" value="Unassembled WGS sequence"/>
</dbReference>
<evidence type="ECO:0000313" key="3">
    <source>
        <dbReference type="Proteomes" id="UP000070256"/>
    </source>
</evidence>
<keyword evidence="1" id="KW-1133">Transmembrane helix</keyword>
<reference evidence="2 3" key="1">
    <citation type="journal article" date="2016" name="Sci. Rep.">
        <title>Metabolic traits of an uncultured archaeal lineage -MSBL1- from brine pools of the Red Sea.</title>
        <authorList>
            <person name="Mwirichia R."/>
            <person name="Alam I."/>
            <person name="Rashid M."/>
            <person name="Vinu M."/>
            <person name="Ba-Alawi W."/>
            <person name="Anthony Kamau A."/>
            <person name="Kamanda Ngugi D."/>
            <person name="Goker M."/>
            <person name="Klenk H.P."/>
            <person name="Bajic V."/>
            <person name="Stingl U."/>
        </authorList>
    </citation>
    <scope>NUCLEOTIDE SEQUENCE [LARGE SCALE GENOMIC DNA]</scope>
    <source>
        <strain evidence="2">SCGC-AAA385D11</strain>
    </source>
</reference>
<accession>A0A133VPI5</accession>
<evidence type="ECO:0000256" key="1">
    <source>
        <dbReference type="SAM" id="Phobius"/>
    </source>
</evidence>
<name>A0A133VPI5_9EURY</name>
<keyword evidence="3" id="KW-1185">Reference proteome</keyword>
<dbReference type="AlphaFoldDB" id="A0A133VPI5"/>
<organism evidence="2 3">
    <name type="scientific">candidate division MSBL1 archaeon SCGC-AAA385D11</name>
    <dbReference type="NCBI Taxonomy" id="1698286"/>
    <lineage>
        <taxon>Archaea</taxon>
        <taxon>Methanobacteriati</taxon>
        <taxon>Methanobacteriota</taxon>
        <taxon>candidate division MSBL1</taxon>
    </lineage>
</organism>
<protein>
    <submittedName>
        <fullName evidence="2">Uncharacterized protein</fullName>
    </submittedName>
</protein>
<keyword evidence="1" id="KW-0812">Transmembrane</keyword>
<feature type="transmembrane region" description="Helical" evidence="1">
    <location>
        <begin position="6"/>
        <end position="23"/>
    </location>
</feature>
<gene>
    <name evidence="2" type="ORF">AKJ58_00125</name>
</gene>
<keyword evidence="1" id="KW-0472">Membrane</keyword>
<evidence type="ECO:0000313" key="2">
    <source>
        <dbReference type="EMBL" id="KXB08348.1"/>
    </source>
</evidence>
<proteinExistence type="predicted"/>
<dbReference type="EMBL" id="LHYK01000002">
    <property type="protein sequence ID" value="KXB08348.1"/>
    <property type="molecule type" value="Genomic_DNA"/>
</dbReference>
<comment type="caution">
    <text evidence="2">The sequence shown here is derived from an EMBL/GenBank/DDBJ whole genome shotgun (WGS) entry which is preliminary data.</text>
</comment>
<sequence>MIPLPYLTPVGILIFGVTILVLWSLREHLGYMAFSGIALTIGIFVYGFGKVVEMLLGGLVGALSTYQIMKWTKSEVEEWKEEFKKKGER</sequence>